<feature type="region of interest" description="Disordered" evidence="1">
    <location>
        <begin position="1"/>
        <end position="20"/>
    </location>
</feature>
<accession>A0ABN9M6D7</accession>
<dbReference type="Proteomes" id="UP001176940">
    <property type="component" value="Unassembled WGS sequence"/>
</dbReference>
<evidence type="ECO:0000256" key="1">
    <source>
        <dbReference type="SAM" id="MobiDB-lite"/>
    </source>
</evidence>
<keyword evidence="3" id="KW-1185">Reference proteome</keyword>
<name>A0ABN9M6D7_9NEOB</name>
<evidence type="ECO:0000313" key="3">
    <source>
        <dbReference type="Proteomes" id="UP001176940"/>
    </source>
</evidence>
<gene>
    <name evidence="2" type="ORF">RIMI_LOCUS14907128</name>
</gene>
<feature type="region of interest" description="Disordered" evidence="1">
    <location>
        <begin position="51"/>
        <end position="92"/>
    </location>
</feature>
<proteinExistence type="predicted"/>
<protein>
    <submittedName>
        <fullName evidence="2">Uncharacterized protein</fullName>
    </submittedName>
</protein>
<sequence>MKLAVEESRPPVPPGPDVSCPQRAELVEVRISREPVFCSRPCPSPLQLVVHPGEAGPGSSRSSEAGGIILRRRRWHQEDRSARHNNEDGHPH</sequence>
<comment type="caution">
    <text evidence="2">The sequence shown here is derived from an EMBL/GenBank/DDBJ whole genome shotgun (WGS) entry which is preliminary data.</text>
</comment>
<organism evidence="2 3">
    <name type="scientific">Ranitomeya imitator</name>
    <name type="common">mimic poison frog</name>
    <dbReference type="NCBI Taxonomy" id="111125"/>
    <lineage>
        <taxon>Eukaryota</taxon>
        <taxon>Metazoa</taxon>
        <taxon>Chordata</taxon>
        <taxon>Craniata</taxon>
        <taxon>Vertebrata</taxon>
        <taxon>Euteleostomi</taxon>
        <taxon>Amphibia</taxon>
        <taxon>Batrachia</taxon>
        <taxon>Anura</taxon>
        <taxon>Neobatrachia</taxon>
        <taxon>Hyloidea</taxon>
        <taxon>Dendrobatidae</taxon>
        <taxon>Dendrobatinae</taxon>
        <taxon>Ranitomeya</taxon>
    </lineage>
</organism>
<dbReference type="EMBL" id="CAUEEQ010039269">
    <property type="protein sequence ID" value="CAJ0954878.1"/>
    <property type="molecule type" value="Genomic_DNA"/>
</dbReference>
<feature type="compositionally biased region" description="Basic and acidic residues" evidence="1">
    <location>
        <begin position="76"/>
        <end position="92"/>
    </location>
</feature>
<reference evidence="2" key="1">
    <citation type="submission" date="2023-07" db="EMBL/GenBank/DDBJ databases">
        <authorList>
            <person name="Stuckert A."/>
        </authorList>
    </citation>
    <scope>NUCLEOTIDE SEQUENCE</scope>
</reference>
<evidence type="ECO:0000313" key="2">
    <source>
        <dbReference type="EMBL" id="CAJ0954878.1"/>
    </source>
</evidence>